<sequence length="252" mass="26984">MEVGVLAGKFLFSFFSFSSFSLSFLFLFIFIFLLYSSTPLLLYSSTPLSSSSSSSPSNVLVLLNGRGKAKMTNQSETSLHAARHTINWLRQHLRTTEAALAQANQRALAAEARALAAEQALAERQQEGREAEITVGCGARPGETRTSGRPARQGRDAADKIIAAATPRPLAASPGALPCLLAAAGNQESRGRPTWSLRIPPGEGEGGSGKKITPMAYHVTWAAANNPPPDDTEGYSHLCREKRTVAMEVGIR</sequence>
<organism evidence="1 2">
    <name type="scientific">Hypoxylon rubiginosum</name>
    <dbReference type="NCBI Taxonomy" id="110542"/>
    <lineage>
        <taxon>Eukaryota</taxon>
        <taxon>Fungi</taxon>
        <taxon>Dikarya</taxon>
        <taxon>Ascomycota</taxon>
        <taxon>Pezizomycotina</taxon>
        <taxon>Sordariomycetes</taxon>
        <taxon>Xylariomycetidae</taxon>
        <taxon>Xylariales</taxon>
        <taxon>Hypoxylaceae</taxon>
        <taxon>Hypoxylon</taxon>
    </lineage>
</organism>
<dbReference type="EMBL" id="MU394356">
    <property type="protein sequence ID" value="KAI6083190.1"/>
    <property type="molecule type" value="Genomic_DNA"/>
</dbReference>
<name>A0ACC0CRY7_9PEZI</name>
<gene>
    <name evidence="1" type="ORF">F4821DRAFT_263172</name>
</gene>
<protein>
    <submittedName>
        <fullName evidence="1">Uncharacterized protein</fullName>
    </submittedName>
</protein>
<keyword evidence="2" id="KW-1185">Reference proteome</keyword>
<proteinExistence type="predicted"/>
<dbReference type="Proteomes" id="UP001497680">
    <property type="component" value="Unassembled WGS sequence"/>
</dbReference>
<accession>A0ACC0CRY7</accession>
<evidence type="ECO:0000313" key="1">
    <source>
        <dbReference type="EMBL" id="KAI6083190.1"/>
    </source>
</evidence>
<comment type="caution">
    <text evidence="1">The sequence shown here is derived from an EMBL/GenBank/DDBJ whole genome shotgun (WGS) entry which is preliminary data.</text>
</comment>
<reference evidence="1 2" key="1">
    <citation type="journal article" date="2022" name="New Phytol.">
        <title>Ecological generalism drives hyperdiversity of secondary metabolite gene clusters in xylarialean endophytes.</title>
        <authorList>
            <person name="Franco M.E.E."/>
            <person name="Wisecaver J.H."/>
            <person name="Arnold A.E."/>
            <person name="Ju Y.M."/>
            <person name="Slot J.C."/>
            <person name="Ahrendt S."/>
            <person name="Moore L.P."/>
            <person name="Eastman K.E."/>
            <person name="Scott K."/>
            <person name="Konkel Z."/>
            <person name="Mondo S.J."/>
            <person name="Kuo A."/>
            <person name="Hayes R.D."/>
            <person name="Haridas S."/>
            <person name="Andreopoulos B."/>
            <person name="Riley R."/>
            <person name="LaButti K."/>
            <person name="Pangilinan J."/>
            <person name="Lipzen A."/>
            <person name="Amirebrahimi M."/>
            <person name="Yan J."/>
            <person name="Adam C."/>
            <person name="Keymanesh K."/>
            <person name="Ng V."/>
            <person name="Louie K."/>
            <person name="Northen T."/>
            <person name="Drula E."/>
            <person name="Henrissat B."/>
            <person name="Hsieh H.M."/>
            <person name="Youens-Clark K."/>
            <person name="Lutzoni F."/>
            <person name="Miadlikowska J."/>
            <person name="Eastwood D.C."/>
            <person name="Hamelin R.C."/>
            <person name="Grigoriev I.V."/>
            <person name="U'Ren J.M."/>
        </authorList>
    </citation>
    <scope>NUCLEOTIDE SEQUENCE [LARGE SCALE GENOMIC DNA]</scope>
    <source>
        <strain evidence="1 2">ER1909</strain>
    </source>
</reference>
<evidence type="ECO:0000313" key="2">
    <source>
        <dbReference type="Proteomes" id="UP001497680"/>
    </source>
</evidence>